<accession>A0A381S3S4</accession>
<evidence type="ECO:0000259" key="2">
    <source>
        <dbReference type="Pfam" id="PF01551"/>
    </source>
</evidence>
<dbReference type="AlphaFoldDB" id="A0A381S3S4"/>
<dbReference type="Pfam" id="PF01551">
    <property type="entry name" value="Peptidase_M23"/>
    <property type="match status" value="1"/>
</dbReference>
<organism evidence="3">
    <name type="scientific">marine metagenome</name>
    <dbReference type="NCBI Taxonomy" id="408172"/>
    <lineage>
        <taxon>unclassified sequences</taxon>
        <taxon>metagenomes</taxon>
        <taxon>ecological metagenomes</taxon>
    </lineage>
</organism>
<dbReference type="InterPro" id="IPR016047">
    <property type="entry name" value="M23ase_b-sheet_dom"/>
</dbReference>
<reference evidence="3" key="1">
    <citation type="submission" date="2018-05" db="EMBL/GenBank/DDBJ databases">
        <authorList>
            <person name="Lanie J.A."/>
            <person name="Ng W.-L."/>
            <person name="Kazmierczak K.M."/>
            <person name="Andrzejewski T.M."/>
            <person name="Davidsen T.M."/>
            <person name="Wayne K.J."/>
            <person name="Tettelin H."/>
            <person name="Glass J.I."/>
            <person name="Rusch D."/>
            <person name="Podicherti R."/>
            <person name="Tsui H.-C.T."/>
            <person name="Winkler M.E."/>
        </authorList>
    </citation>
    <scope>NUCLEOTIDE SEQUENCE</scope>
</reference>
<name>A0A381S3S4_9ZZZZ</name>
<dbReference type="Gene3D" id="3.10.450.350">
    <property type="match status" value="1"/>
</dbReference>
<keyword evidence="1" id="KW-0472">Membrane</keyword>
<proteinExistence type="predicted"/>
<dbReference type="InterPro" id="IPR011055">
    <property type="entry name" value="Dup_hybrid_motif"/>
</dbReference>
<dbReference type="EMBL" id="UINC01002631">
    <property type="protein sequence ID" value="SUZ98710.1"/>
    <property type="molecule type" value="Genomic_DNA"/>
</dbReference>
<evidence type="ECO:0000313" key="3">
    <source>
        <dbReference type="EMBL" id="SUZ98710.1"/>
    </source>
</evidence>
<dbReference type="GO" id="GO:0004222">
    <property type="term" value="F:metalloendopeptidase activity"/>
    <property type="evidence" value="ECO:0007669"/>
    <property type="project" value="TreeGrafter"/>
</dbReference>
<keyword evidence="1" id="KW-0812">Transmembrane</keyword>
<protein>
    <recommendedName>
        <fullName evidence="2">M23ase beta-sheet core domain-containing protein</fullName>
    </recommendedName>
</protein>
<dbReference type="Gene3D" id="2.70.70.10">
    <property type="entry name" value="Glucose Permease (Domain IIA)"/>
    <property type="match status" value="1"/>
</dbReference>
<feature type="transmembrane region" description="Helical" evidence="1">
    <location>
        <begin position="21"/>
        <end position="42"/>
    </location>
</feature>
<dbReference type="CDD" id="cd12797">
    <property type="entry name" value="M23_peptidase"/>
    <property type="match status" value="1"/>
</dbReference>
<dbReference type="PANTHER" id="PTHR21666:SF270">
    <property type="entry name" value="MUREIN HYDROLASE ACTIVATOR ENVC"/>
    <property type="match status" value="1"/>
</dbReference>
<dbReference type="SUPFAM" id="SSF51261">
    <property type="entry name" value="Duplicated hybrid motif"/>
    <property type="match status" value="1"/>
</dbReference>
<evidence type="ECO:0000256" key="1">
    <source>
        <dbReference type="SAM" id="Phobius"/>
    </source>
</evidence>
<feature type="domain" description="M23ase beta-sheet core" evidence="2">
    <location>
        <begin position="251"/>
        <end position="342"/>
    </location>
</feature>
<dbReference type="PANTHER" id="PTHR21666">
    <property type="entry name" value="PEPTIDASE-RELATED"/>
    <property type="match status" value="1"/>
</dbReference>
<dbReference type="InterPro" id="IPR050570">
    <property type="entry name" value="Cell_wall_metabolism_enzyme"/>
</dbReference>
<sequence>MDFPSSLQDQQIEIKSKFSPHFGFLLLFAVSVSLNFYFLFFYGKNSVETAKTIPQEEVSLETAKAIPQEEVSFNLVESKVEGLNREKNILLDKIVPPTTKIQKVSFSISDDKKIGDRVVQSLEFKVRNSLNFTVCKIISRKEGCAALSAHLGRLMSWFFDINRSIRNGDAMKVIYQAQDGPEQFKILNLSYKSQRFGKTFVANFFDGLGQPGYFDLDGNEIARRIEESQSPMRTYTEITSLPGDFRKGLGGHSGTDFKAPVGTPVYSGFKGKVTRVNWNVRANGYCVEIDHPQKGIKTLYLHLSKVLVKPGQAIKGGQKIAESGNTGRTFAPHLHYEIQHRKNRDRIYNPFKSKHHKHYARKITVDRLEQFKQTVKGYNSLLKQS</sequence>
<keyword evidence="1" id="KW-1133">Transmembrane helix</keyword>
<gene>
    <name evidence="3" type="ORF">METZ01_LOCUS51564</name>
</gene>